<dbReference type="PANTHER" id="PTHR11361:SF99">
    <property type="entry name" value="DNA MISMATCH REPAIR PROTEIN"/>
    <property type="match status" value="1"/>
</dbReference>
<keyword evidence="4" id="KW-1133">Transmembrane helix</keyword>
<dbReference type="InterPro" id="IPR045076">
    <property type="entry name" value="MutS"/>
</dbReference>
<dbReference type="EMBL" id="JAZDQU010000001">
    <property type="protein sequence ID" value="MEE1884928.1"/>
    <property type="molecule type" value="Genomic_DNA"/>
</dbReference>
<evidence type="ECO:0000256" key="3">
    <source>
        <dbReference type="ARBA" id="ARBA00023125"/>
    </source>
</evidence>
<dbReference type="InterPro" id="IPR027417">
    <property type="entry name" value="P-loop_NTPase"/>
</dbReference>
<keyword evidence="4" id="KW-0472">Membrane</keyword>
<feature type="transmembrane region" description="Helical" evidence="4">
    <location>
        <begin position="34"/>
        <end position="52"/>
    </location>
</feature>
<gene>
    <name evidence="6" type="ORF">VRU49_05770</name>
</gene>
<reference evidence="6 7" key="1">
    <citation type="submission" date="2024-01" db="EMBL/GenBank/DDBJ databases">
        <title>Pedobacter sp. nov., isolated from oil-contaminated soil.</title>
        <authorList>
            <person name="Le N.T.T."/>
        </authorList>
    </citation>
    <scope>NUCLEOTIDE SEQUENCE [LARGE SCALE GENOMIC DNA]</scope>
    <source>
        <strain evidence="6 7">VNH31</strain>
    </source>
</reference>
<dbReference type="SMART" id="SM00534">
    <property type="entry name" value="MUTSac"/>
    <property type="match status" value="1"/>
</dbReference>
<dbReference type="SUPFAM" id="SSF48334">
    <property type="entry name" value="DNA repair protein MutS, domain III"/>
    <property type="match status" value="1"/>
</dbReference>
<evidence type="ECO:0000256" key="1">
    <source>
        <dbReference type="ARBA" id="ARBA00022741"/>
    </source>
</evidence>
<feature type="transmembrane region" description="Helical" evidence="4">
    <location>
        <begin position="58"/>
        <end position="78"/>
    </location>
</feature>
<evidence type="ECO:0000259" key="5">
    <source>
        <dbReference type="SMART" id="SM00534"/>
    </source>
</evidence>
<sequence>MLKSKDDIIKNYNDRKLKILAKIKSLKVNINKHSFYRVLMFLLLIFCFVKMVSVNETLWQYIYGFSMIIPIVVFMLIVKNQSKIERALVFNKNYLWVIENEILALIQHQNNYSDGSIFEDDAHPYTSDLDVFGRNSIYHKINRCNTYTGMNELAAWFIDPGEIHDILNRQEAIKEGKEKIDASFTFRAFLKAQKVGFLESILAKIENELAEEIKFTQKKWMKIYVSFMPFLMLALFFLSFIGESWGWGSFIIIAIVNLTIVYSFSRNVNLIHKGFSGLGNNLQDCADAIFWDEEQNWKSEMLKINSNDNQFKNVSQEIQELATIIDQFDARMNMIVNVFLNALMVWDLRCSVKLENWYKKSSHTIVVGLKRIPKLESILSISTLHYNYPNWNFPSFINENELVAVDLAHPLIPEESVISNDYNLKIPRVDIITGSNMSGKSTFLRSIGLNIILAYTGSPVSASNFVLPKLNIVSYMRIKDSLETKTSTFKAELIRLKMILEHVTQDRNTLVLIDEMLRGTNSHDKFEGSKAFILKMINLGVPTLFATHDLQLSALEKEYLGKVKNFHFDIYIDENEMKFDYKLKEGPCNVFNAAVLLKEIGL</sequence>
<dbReference type="PANTHER" id="PTHR11361">
    <property type="entry name" value="DNA MISMATCH REPAIR PROTEIN MUTS FAMILY MEMBER"/>
    <property type="match status" value="1"/>
</dbReference>
<evidence type="ECO:0000256" key="2">
    <source>
        <dbReference type="ARBA" id="ARBA00022840"/>
    </source>
</evidence>
<accession>A0ABU7H139</accession>
<name>A0ABU7H139_9SPHI</name>
<dbReference type="Gene3D" id="1.10.1420.10">
    <property type="match status" value="1"/>
</dbReference>
<evidence type="ECO:0000313" key="6">
    <source>
        <dbReference type="EMBL" id="MEE1884928.1"/>
    </source>
</evidence>
<feature type="domain" description="DNA mismatch repair proteins mutS family" evidence="5">
    <location>
        <begin position="427"/>
        <end position="602"/>
    </location>
</feature>
<feature type="transmembrane region" description="Helical" evidence="4">
    <location>
        <begin position="223"/>
        <end position="241"/>
    </location>
</feature>
<organism evidence="6 7">
    <name type="scientific">Pedobacter flavus</name>
    <dbReference type="NCBI Taxonomy" id="3113906"/>
    <lineage>
        <taxon>Bacteria</taxon>
        <taxon>Pseudomonadati</taxon>
        <taxon>Bacteroidota</taxon>
        <taxon>Sphingobacteriia</taxon>
        <taxon>Sphingobacteriales</taxon>
        <taxon>Sphingobacteriaceae</taxon>
        <taxon>Pedobacter</taxon>
    </lineage>
</organism>
<dbReference type="Proteomes" id="UP001337681">
    <property type="component" value="Unassembled WGS sequence"/>
</dbReference>
<protein>
    <submittedName>
        <fullName evidence="6">DNA mismatch repair protein MutS</fullName>
    </submittedName>
</protein>
<dbReference type="RefSeq" id="WP_330145833.1">
    <property type="nucleotide sequence ID" value="NZ_JAZDQU010000001.1"/>
</dbReference>
<comment type="caution">
    <text evidence="6">The sequence shown here is derived from an EMBL/GenBank/DDBJ whole genome shotgun (WGS) entry which is preliminary data.</text>
</comment>
<keyword evidence="3" id="KW-0238">DNA-binding</keyword>
<dbReference type="SUPFAM" id="SSF52540">
    <property type="entry name" value="P-loop containing nucleoside triphosphate hydrolases"/>
    <property type="match status" value="1"/>
</dbReference>
<evidence type="ECO:0000256" key="4">
    <source>
        <dbReference type="SAM" id="Phobius"/>
    </source>
</evidence>
<keyword evidence="4" id="KW-0812">Transmembrane</keyword>
<proteinExistence type="predicted"/>
<keyword evidence="2" id="KW-0067">ATP-binding</keyword>
<dbReference type="Gene3D" id="3.40.50.300">
    <property type="entry name" value="P-loop containing nucleotide triphosphate hydrolases"/>
    <property type="match status" value="1"/>
</dbReference>
<feature type="transmembrane region" description="Helical" evidence="4">
    <location>
        <begin position="247"/>
        <end position="265"/>
    </location>
</feature>
<keyword evidence="7" id="KW-1185">Reference proteome</keyword>
<dbReference type="InterPro" id="IPR000432">
    <property type="entry name" value="DNA_mismatch_repair_MutS_C"/>
</dbReference>
<keyword evidence="1" id="KW-0547">Nucleotide-binding</keyword>
<dbReference type="InterPro" id="IPR036187">
    <property type="entry name" value="DNA_mismatch_repair_MutS_sf"/>
</dbReference>
<dbReference type="Pfam" id="PF00488">
    <property type="entry name" value="MutS_V"/>
    <property type="match status" value="1"/>
</dbReference>
<evidence type="ECO:0000313" key="7">
    <source>
        <dbReference type="Proteomes" id="UP001337681"/>
    </source>
</evidence>